<sequence>MFWHLNKILMKSQAAPECQRCAFREHSLFKNCQHDELLEMNENKCFHTYKKGQVIFHEGNRPFGLFCVFDGKVKISRLNSEGKEQIIRLAKSGDTLGYRSLIENTKYTASAVALDDTQACFLPATDFNSLIDSNVKVANDLMKMLAKALGESQERMIHMAMKPVRERLAEALLLLKATYHKTELADLFSIAISREDLAAIVGTAKETVIRFLSEFKEEGIVSSHGSTITILKPDRLLKISQLYD</sequence>
<evidence type="ECO:0000259" key="4">
    <source>
        <dbReference type="PROSITE" id="PS50042"/>
    </source>
</evidence>
<evidence type="ECO:0000256" key="1">
    <source>
        <dbReference type="ARBA" id="ARBA00023015"/>
    </source>
</evidence>
<dbReference type="OrthoDB" id="9127033at2"/>
<dbReference type="PANTHER" id="PTHR24567">
    <property type="entry name" value="CRP FAMILY TRANSCRIPTIONAL REGULATORY PROTEIN"/>
    <property type="match status" value="1"/>
</dbReference>
<protein>
    <submittedName>
        <fullName evidence="6">Crp/Fnr family transcriptional regulator</fullName>
    </submittedName>
</protein>
<dbReference type="InterPro" id="IPR014710">
    <property type="entry name" value="RmlC-like_jellyroll"/>
</dbReference>
<dbReference type="AlphaFoldDB" id="A0A2S7IT07"/>
<dbReference type="InterPro" id="IPR000595">
    <property type="entry name" value="cNMP-bd_dom"/>
</dbReference>
<dbReference type="InterPro" id="IPR018490">
    <property type="entry name" value="cNMP-bd_dom_sf"/>
</dbReference>
<feature type="domain" description="Cyclic nucleotide-binding" evidence="4">
    <location>
        <begin position="28"/>
        <end position="148"/>
    </location>
</feature>
<dbReference type="PRINTS" id="PR00034">
    <property type="entry name" value="HTHCRP"/>
</dbReference>
<dbReference type="Pfam" id="PF00027">
    <property type="entry name" value="cNMP_binding"/>
    <property type="match status" value="1"/>
</dbReference>
<gene>
    <name evidence="6" type="ORF">C5O19_14830</name>
</gene>
<dbReference type="InterPro" id="IPR012318">
    <property type="entry name" value="HTH_CRP"/>
</dbReference>
<dbReference type="CDD" id="cd00038">
    <property type="entry name" value="CAP_ED"/>
    <property type="match status" value="1"/>
</dbReference>
<dbReference type="CDD" id="cd00092">
    <property type="entry name" value="HTH_CRP"/>
    <property type="match status" value="1"/>
</dbReference>
<evidence type="ECO:0000256" key="2">
    <source>
        <dbReference type="ARBA" id="ARBA00023125"/>
    </source>
</evidence>
<keyword evidence="7" id="KW-1185">Reference proteome</keyword>
<comment type="caution">
    <text evidence="6">The sequence shown here is derived from an EMBL/GenBank/DDBJ whole genome shotgun (WGS) entry which is preliminary data.</text>
</comment>
<dbReference type="SUPFAM" id="SSF51206">
    <property type="entry name" value="cAMP-binding domain-like"/>
    <property type="match status" value="1"/>
</dbReference>
<dbReference type="PANTHER" id="PTHR24567:SF74">
    <property type="entry name" value="HTH-TYPE TRANSCRIPTIONAL REGULATOR ARCR"/>
    <property type="match status" value="1"/>
</dbReference>
<dbReference type="GO" id="GO:0003677">
    <property type="term" value="F:DNA binding"/>
    <property type="evidence" value="ECO:0007669"/>
    <property type="project" value="UniProtKB-KW"/>
</dbReference>
<dbReference type="InterPro" id="IPR036388">
    <property type="entry name" value="WH-like_DNA-bd_sf"/>
</dbReference>
<keyword evidence="1" id="KW-0805">Transcription regulation</keyword>
<dbReference type="InterPro" id="IPR036390">
    <property type="entry name" value="WH_DNA-bd_sf"/>
</dbReference>
<dbReference type="InterPro" id="IPR050397">
    <property type="entry name" value="Env_Response_Regulators"/>
</dbReference>
<name>A0A2S7IT07_9BACT</name>
<proteinExistence type="predicted"/>
<keyword evidence="3" id="KW-0804">Transcription</keyword>
<dbReference type="Proteomes" id="UP000239590">
    <property type="component" value="Unassembled WGS sequence"/>
</dbReference>
<accession>A0A2S7IT07</accession>
<feature type="domain" description="HTH crp-type" evidence="5">
    <location>
        <begin position="162"/>
        <end position="234"/>
    </location>
</feature>
<reference evidence="7" key="1">
    <citation type="submission" date="2018-02" db="EMBL/GenBank/DDBJ databases">
        <title>Genome sequencing of Solimonas sp. HR-BB.</title>
        <authorList>
            <person name="Lee Y."/>
            <person name="Jeon C.O."/>
        </authorList>
    </citation>
    <scope>NUCLEOTIDE SEQUENCE [LARGE SCALE GENOMIC DNA]</scope>
    <source>
        <strain evidence="7">HR-U</strain>
    </source>
</reference>
<dbReference type="SUPFAM" id="SSF46785">
    <property type="entry name" value="Winged helix' DNA-binding domain"/>
    <property type="match status" value="1"/>
</dbReference>
<dbReference type="Gene3D" id="1.10.10.10">
    <property type="entry name" value="Winged helix-like DNA-binding domain superfamily/Winged helix DNA-binding domain"/>
    <property type="match status" value="1"/>
</dbReference>
<evidence type="ECO:0000313" key="6">
    <source>
        <dbReference type="EMBL" id="PQA60835.1"/>
    </source>
</evidence>
<evidence type="ECO:0000313" key="7">
    <source>
        <dbReference type="Proteomes" id="UP000239590"/>
    </source>
</evidence>
<dbReference type="SMART" id="SM00419">
    <property type="entry name" value="HTH_CRP"/>
    <property type="match status" value="1"/>
</dbReference>
<dbReference type="PROSITE" id="PS50042">
    <property type="entry name" value="CNMP_BINDING_3"/>
    <property type="match status" value="1"/>
</dbReference>
<dbReference type="GO" id="GO:0003700">
    <property type="term" value="F:DNA-binding transcription factor activity"/>
    <property type="evidence" value="ECO:0007669"/>
    <property type="project" value="TreeGrafter"/>
</dbReference>
<dbReference type="GO" id="GO:0005829">
    <property type="term" value="C:cytosol"/>
    <property type="evidence" value="ECO:0007669"/>
    <property type="project" value="TreeGrafter"/>
</dbReference>
<organism evidence="6 7">
    <name type="scientific">Siphonobacter curvatus</name>
    <dbReference type="NCBI Taxonomy" id="2094562"/>
    <lineage>
        <taxon>Bacteria</taxon>
        <taxon>Pseudomonadati</taxon>
        <taxon>Bacteroidota</taxon>
        <taxon>Cytophagia</taxon>
        <taxon>Cytophagales</taxon>
        <taxon>Cytophagaceae</taxon>
        <taxon>Siphonobacter</taxon>
    </lineage>
</organism>
<evidence type="ECO:0000256" key="3">
    <source>
        <dbReference type="ARBA" id="ARBA00023163"/>
    </source>
</evidence>
<keyword evidence="2" id="KW-0238">DNA-binding</keyword>
<evidence type="ECO:0000259" key="5">
    <source>
        <dbReference type="PROSITE" id="PS51063"/>
    </source>
</evidence>
<dbReference type="PROSITE" id="PS51063">
    <property type="entry name" value="HTH_CRP_2"/>
    <property type="match status" value="1"/>
</dbReference>
<dbReference type="EMBL" id="PTRA01000001">
    <property type="protein sequence ID" value="PQA60835.1"/>
    <property type="molecule type" value="Genomic_DNA"/>
</dbReference>
<dbReference type="SMART" id="SM00100">
    <property type="entry name" value="cNMP"/>
    <property type="match status" value="1"/>
</dbReference>
<dbReference type="Gene3D" id="2.60.120.10">
    <property type="entry name" value="Jelly Rolls"/>
    <property type="match status" value="1"/>
</dbReference>
<dbReference type="Pfam" id="PF13545">
    <property type="entry name" value="HTH_Crp_2"/>
    <property type="match status" value="1"/>
</dbReference>